<dbReference type="OrthoDB" id="448792at2"/>
<evidence type="ECO:0000313" key="1">
    <source>
        <dbReference type="EMBL" id="ACL43667.1"/>
    </source>
</evidence>
<accession>B8HMQ2</accession>
<dbReference type="GO" id="GO:0004176">
    <property type="term" value="F:ATP-dependent peptidase activity"/>
    <property type="evidence" value="ECO:0007669"/>
    <property type="project" value="InterPro"/>
</dbReference>
<proteinExistence type="predicted"/>
<dbReference type="PANTHER" id="PTHR33471">
    <property type="entry name" value="ATP-DEPENDENT ZINC METALLOPROTEASE-RELATED"/>
    <property type="match status" value="1"/>
</dbReference>
<dbReference type="EMBL" id="CP001344">
    <property type="protein sequence ID" value="ACL43667.1"/>
    <property type="molecule type" value="Genomic_DNA"/>
</dbReference>
<organism evidence="1">
    <name type="scientific">Cyanothece sp. (strain PCC 7425 / ATCC 29141)</name>
    <dbReference type="NCBI Taxonomy" id="395961"/>
    <lineage>
        <taxon>Bacteria</taxon>
        <taxon>Bacillati</taxon>
        <taxon>Cyanobacteriota</taxon>
        <taxon>Cyanophyceae</taxon>
        <taxon>Gomontiellales</taxon>
        <taxon>Cyanothecaceae</taxon>
        <taxon>Cyanothece</taxon>
    </lineage>
</organism>
<protein>
    <recommendedName>
        <fullName evidence="2">ATP-dependent Zn protease</fullName>
    </recommendedName>
</protein>
<dbReference type="Gene3D" id="1.20.58.760">
    <property type="entry name" value="Peptidase M41"/>
    <property type="match status" value="1"/>
</dbReference>
<dbReference type="GO" id="GO:0004222">
    <property type="term" value="F:metalloendopeptidase activity"/>
    <property type="evidence" value="ECO:0007669"/>
    <property type="project" value="InterPro"/>
</dbReference>
<dbReference type="GO" id="GO:0005524">
    <property type="term" value="F:ATP binding"/>
    <property type="evidence" value="ECO:0007669"/>
    <property type="project" value="InterPro"/>
</dbReference>
<dbReference type="GO" id="GO:0006508">
    <property type="term" value="P:proteolysis"/>
    <property type="evidence" value="ECO:0007669"/>
    <property type="project" value="InterPro"/>
</dbReference>
<reference evidence="1" key="1">
    <citation type="submission" date="2009-01" db="EMBL/GenBank/DDBJ databases">
        <title>Complete sequence of chromosome Cyanothece sp. PCC 7425.</title>
        <authorList>
            <consortium name="US DOE Joint Genome Institute"/>
            <person name="Lucas S."/>
            <person name="Copeland A."/>
            <person name="Lapidus A."/>
            <person name="Glavina del Rio T."/>
            <person name="Dalin E."/>
            <person name="Tice H."/>
            <person name="Bruce D."/>
            <person name="Goodwin L."/>
            <person name="Pitluck S."/>
            <person name="Sims D."/>
            <person name="Meineke L."/>
            <person name="Brettin T."/>
            <person name="Detter J.C."/>
            <person name="Han C."/>
            <person name="Larimer F."/>
            <person name="Land M."/>
            <person name="Hauser L."/>
            <person name="Kyrpides N."/>
            <person name="Ovchinnikova G."/>
            <person name="Liberton M."/>
            <person name="Stoeckel J."/>
            <person name="Banerjee A."/>
            <person name="Singh A."/>
            <person name="Page L."/>
            <person name="Sato H."/>
            <person name="Zhao L."/>
            <person name="Sherman L."/>
            <person name="Pakrasi H."/>
            <person name="Richardson P."/>
        </authorList>
    </citation>
    <scope>NUCLEOTIDE SEQUENCE</scope>
    <source>
        <strain evidence="1">PCC 7425</strain>
    </source>
</reference>
<evidence type="ECO:0008006" key="2">
    <source>
        <dbReference type="Google" id="ProtNLM"/>
    </source>
</evidence>
<dbReference type="AlphaFoldDB" id="B8HMQ2"/>
<dbReference type="eggNOG" id="COG0465">
    <property type="taxonomic scope" value="Bacteria"/>
</dbReference>
<name>B8HMQ2_CYAP4</name>
<dbReference type="PANTHER" id="PTHR33471:SF7">
    <property type="entry name" value="ATP-DEPENDENT ZINC METALLOPROTEASE-RELATED"/>
    <property type="match status" value="1"/>
</dbReference>
<sequence length="217" mass="23771">MNQIRLNLLAGAVGLMTLSVLLGPFLSIPAEFPALATFALLGLTTLDQLGFEGRGTTLVLDWLGQRSPAYRQRILHHEAGHFLVAYLLDIPVTGYTLSAWESLRSGQSGQGGVSFAPLQPPFTPAELERYAIVWMAGIAAEVLVYGAAEGGNDDRQTLQKLWAALGQNGQLQERQAFRQAENLIQTHRTTYQALVAAMEQRASLPECQQLLESVRLR</sequence>
<dbReference type="InterPro" id="IPR037219">
    <property type="entry name" value="Peptidase_M41-like"/>
</dbReference>
<gene>
    <name evidence="1" type="ordered locus">Cyan7425_1290</name>
</gene>
<dbReference type="SUPFAM" id="SSF140990">
    <property type="entry name" value="FtsH protease domain-like"/>
    <property type="match status" value="1"/>
</dbReference>
<dbReference type="KEGG" id="cyn:Cyan7425_1290"/>
<dbReference type="HOGENOM" id="CLU_053953_3_1_3"/>
<dbReference type="STRING" id="395961.Cyan7425_1290"/>